<keyword evidence="2" id="KW-1185">Reference proteome</keyword>
<evidence type="ECO:0000313" key="2">
    <source>
        <dbReference type="Proteomes" id="UP000321456"/>
    </source>
</evidence>
<dbReference type="AlphaFoldDB" id="A0A5C8V5V2"/>
<dbReference type="PROSITE" id="PS51257">
    <property type="entry name" value="PROKAR_LIPOPROTEIN"/>
    <property type="match status" value="1"/>
</dbReference>
<dbReference type="EMBL" id="VRUR01000001">
    <property type="protein sequence ID" value="TXN37454.1"/>
    <property type="molecule type" value="Genomic_DNA"/>
</dbReference>
<dbReference type="InterPro" id="IPR027056">
    <property type="entry name" value="Gluconate_2DH_su3"/>
</dbReference>
<comment type="caution">
    <text evidence="1">The sequence shown here is derived from an EMBL/GenBank/DDBJ whole genome shotgun (WGS) entry which is preliminary data.</text>
</comment>
<dbReference type="Pfam" id="PF13618">
    <property type="entry name" value="Gluconate_2-dh3"/>
    <property type="match status" value="1"/>
</dbReference>
<gene>
    <name evidence="1" type="ORF">FVB32_03980</name>
</gene>
<dbReference type="Proteomes" id="UP000321456">
    <property type="component" value="Unassembled WGS sequence"/>
</dbReference>
<organism evidence="1 2">
    <name type="scientific">Flagellimonas hymeniacidonis</name>
    <dbReference type="NCBI Taxonomy" id="2603628"/>
    <lineage>
        <taxon>Bacteria</taxon>
        <taxon>Pseudomonadati</taxon>
        <taxon>Bacteroidota</taxon>
        <taxon>Flavobacteriia</taxon>
        <taxon>Flavobacteriales</taxon>
        <taxon>Flavobacteriaceae</taxon>
        <taxon>Flagellimonas</taxon>
    </lineage>
</organism>
<protein>
    <submittedName>
        <fullName evidence="1">Gluconate 2-dehydrogenase subunit 3 family protein</fullName>
    </submittedName>
</protein>
<name>A0A5C8V5V2_9FLAO</name>
<dbReference type="RefSeq" id="WP_147741394.1">
    <property type="nucleotide sequence ID" value="NZ_VRUR01000001.1"/>
</dbReference>
<evidence type="ECO:0000313" key="1">
    <source>
        <dbReference type="EMBL" id="TXN37454.1"/>
    </source>
</evidence>
<sequence length="217" mass="24438">MERRVALKNMGLAFGYTVAAPTLLGIVQSCNSKKVLDWTPEFFSKDEGMVLHTLVDILLPKTDTPSATEVNVHMFIDKFANEVLPKEHQDFLKMGMSNFTNKVLASAQKESLAELDEEVLEPVFATYLKKRTDEVEEAHEKALETYFMAVEENDGSAVLDEEISCFSFANSLRDISIWSYKTSEYVGEEVLAYLPVPGEYIGCEDEQTLTQGRAWSL</sequence>
<proteinExistence type="predicted"/>
<reference evidence="1 2" key="1">
    <citation type="submission" date="2019-08" db="EMBL/GenBank/DDBJ databases">
        <title>Professor.</title>
        <authorList>
            <person name="Park J.S."/>
        </authorList>
    </citation>
    <scope>NUCLEOTIDE SEQUENCE [LARGE SCALE GENOMIC DNA]</scope>
    <source>
        <strain evidence="1 2">176CP5-101</strain>
    </source>
</reference>
<accession>A0A5C8V5V2</accession>